<feature type="compositionally biased region" description="Polar residues" evidence="4">
    <location>
        <begin position="709"/>
        <end position="718"/>
    </location>
</feature>
<dbReference type="PROSITE" id="PS51257">
    <property type="entry name" value="PROKAR_LIPOPROTEIN"/>
    <property type="match status" value="1"/>
</dbReference>
<reference evidence="8" key="1">
    <citation type="journal article" date="2013" name="Genome Announc.">
        <title>Whole-Genome Sequencing of Lactobacillus shenzhenensis Strain LY-73T.</title>
        <authorList>
            <person name="Lin Z."/>
            <person name="Liu Z."/>
            <person name="Yang R."/>
            <person name="Zou Y."/>
            <person name="Wan D."/>
            <person name="Chen J."/>
            <person name="Guo M."/>
            <person name="Zhao J."/>
            <person name="Fang C."/>
            <person name="Yang R."/>
            <person name="Liu F."/>
        </authorList>
    </citation>
    <scope>NUCLEOTIDE SEQUENCE [LARGE SCALE GENOMIC DNA]</scope>
    <source>
        <strain evidence="8">LY-73</strain>
    </source>
</reference>
<dbReference type="RefSeq" id="WP_022530127.1">
    <property type="nucleotide sequence ID" value="NZ_KI271595.1"/>
</dbReference>
<dbReference type="Proteomes" id="UP000030647">
    <property type="component" value="Unassembled WGS sequence"/>
</dbReference>
<evidence type="ECO:0000256" key="3">
    <source>
        <dbReference type="ARBA" id="ARBA00022729"/>
    </source>
</evidence>
<dbReference type="OrthoDB" id="2216808at2"/>
<evidence type="ECO:0000259" key="6">
    <source>
        <dbReference type="Pfam" id="PF17802"/>
    </source>
</evidence>
<feature type="compositionally biased region" description="Polar residues" evidence="4">
    <location>
        <begin position="2227"/>
        <end position="2236"/>
    </location>
</feature>
<evidence type="ECO:0000313" key="7">
    <source>
        <dbReference type="EMBL" id="ERL64611.1"/>
    </source>
</evidence>
<dbReference type="Gene3D" id="2.60.40.10">
    <property type="entry name" value="Immunoglobulins"/>
    <property type="match status" value="2"/>
</dbReference>
<dbReference type="SUPFAM" id="SSF49478">
    <property type="entry name" value="Cna protein B-type domain"/>
    <property type="match status" value="1"/>
</dbReference>
<feature type="domain" description="SpaA-like prealbumin fold" evidence="6">
    <location>
        <begin position="1884"/>
        <end position="1997"/>
    </location>
</feature>
<name>U4TIH4_9LACO</name>
<dbReference type="PANTHER" id="PTHR36108">
    <property type="entry name" value="COLOSSIN-B-RELATED"/>
    <property type="match status" value="1"/>
</dbReference>
<feature type="region of interest" description="Disordered" evidence="4">
    <location>
        <begin position="696"/>
        <end position="721"/>
    </location>
</feature>
<keyword evidence="5" id="KW-1133">Transmembrane helix</keyword>
<sequence length="2242" mass="241660">MLHACKKALAGLFMLVIILAGLVGQIALSCLTPVQAASTDPIVTVEDADGKTVPSSTTVNYQAYSVALSHLQTRIKIPLTNGLSVARLEKAAKDAVTPAASASKNAAVGGPFSMFARYTAQDIKHIKVQSQANGKTFGEAMGAGVAIVDHYNQQGSLTDSYLSIPANTATPLRLVFTNSSHQDFAVEAETDGGTKQQLFSFHNFSTSQLVDRQKALLKAQESQKTAKTPTAVQATTAKTATGTDLLQKYSSALAAISSDAQSKDKLKSVSAAKATLAANGDVVVPAGTIVGQPGLKPYDGKAEGSDPLLYPQQGTIDVPYDADTDTAAYHQITQYYSSAGTDQADYYLTVRIYDGTKGGFRSEDGTALMNSDDDPGHDSSNHNGKVRTGDTMVYTIAARLNKIGTKAGTQISLPESMRKIALFVKGQVANSDAVPYTDFGAAGSYIPLSFKDTGSFDRQTLVTHMGTNLAQGQTFTTSFSTQAGYPNGWSVATQPVTIQAAPPKVEIVAMQQLLGHGLTTNNMTQEYDDYVSGGWAARAQDTQYTNGYTKLIGYGYMLRPVADPNNPNNVGVSSLQSSVKVTMKVVQRATYLFVDSGSSSVNWQPSQYWVDYDLQPNISSDVADELYGLANFSTVKSQNALQTTGAKTAEAPAGTDLWSKLKNPGNPYQDDTNNKGYTPIHYTDSQISQVSYQAAQDDHASKGSVAKNEATNNQSRYTGETGKAGQLSFTFQPNSDFMSQYSTFALFFRDNNNMANGNADFNSYTGSAPSQFAGGRVHVVPNVPAGTVLPSYATAVGYKNQNQWGFVDRRLYVDGYTTASTDGRTSANNSFTRTYESFSPNGAPADTGGGVAWWNEYTSPSYVNAGGSGNVVSSAFKPLDQSVHLISKPTGVIIGGVEADPVLKTKFDPSQESILDFTDANNSFSQWAGFNTSKDDPALGNNVDDAWTTNAMLRIGIGYSSPTAVSYAKYDGADLYSTWNSDAFEISMPILSKLVQGGQGQDILAPFISGKPLAQYGTTGYVLDWANIIQLGTRTNGAQGNTAANLKSVNSSYKDAGTTNADHDPANIQWDSWATAWQYYQTHTQTEFNAKYNAVRYNIDQPFYLNYTAQNDSYHRVQGAVRVPLKLITTDHGYTTNDNPDLTYSLAFLKVGSDTPTNNTVDPNASQWYSAQTAQKRPSWSVPSALTGYSTKNGVTTTTTITPGTFPAPWLNGFVQAFRYAGKDMSNEVITTDDLDNPTKTTTNLIFSRKYYGFNEENIGPTSTTDDDVAKRMASFKKELSTSYLMTTAHADTNSTAAQNPDIELIAPKNGYYDQSVDGTGSDGSQFANKWRLNVKALTETTAERQKKEIAFLRQYAPKASVEADWGTVNSLSKYVINGQYYVNHFQGSAADKLTDGTYQTYIRTAFPRNAGRPVSSDRMAGIADPVAPTRDYKDFSEANIANISDQDLLDNSAWIVYYASLYDYYQCAMPNDDGGTAGQYYKNPNWDPRALVDEFNQLSHVPINYQNADGAFSAAYDANATIYSVDWTDPQNAQALSDYIAALSKVPDQSYQNGFPLTYGLLGFAVTNIPTTPGNQATFMARDEFVDPANPDQEDVFAPQMATGRNPGDSSEQTPQNRAWVTLKYPQAYGVRESISLQHPDPTFNPAVTDVTDGYATDEKYAFSVYVEAFANTEALTNPFGNFIVPFSGDRVGSLFNGSVALKSISVDKDASSSTVDATKADFMYGGKAKIGQQLMTDQNMPGIDTSIVGKNGSKPAFGSGTDATINKDADQNVQTAMATGQWAKTQYSFTGGAAGIFGSPGKDATWTMSDATKQTATQIHWNYNGTIQPGEHIVFRVDFTANGLKKGDYVKHQDYMSAQGLDTSLYPISNIVQYQVGAPGVVRLEKEDAKDTTKKLAGAAFVLSKDQTAANQLATYIKSPEYAKNPSAIYQYLDLHADEYQLVQTPGTTHSAVVQTTDSAGRATFGNLDVGTTYYAVEVVAPTGYAIGDQPTLVTGVKAVDGTTDTTTVYPVKNSGTPTKVALRIFKMGADPKSTDKNIPLKGAEFQVFRANADGTGYDPNNPISMPDANGNAQDTFTTNGDGVINIDPLDPGSYYILETKAPEGYELAKRAYKVTLVAGKFTGLAANGNMGAIMSADPKQPLVANDTETDANKDLNLGLSAVLDPDSKHLTFVLSDAPQTKLPFTGGQAMMWFLSLLVVLLMITAVALIVYEEKRKNARLASAMPSNHRSGPQQRRRKR</sequence>
<protein>
    <recommendedName>
        <fullName evidence="6">SpaA-like prealbumin fold domain-containing protein</fullName>
    </recommendedName>
</protein>
<organism evidence="7 8">
    <name type="scientific">Schleiferilactobacillus shenzhenensis LY-73</name>
    <dbReference type="NCBI Taxonomy" id="1231336"/>
    <lineage>
        <taxon>Bacteria</taxon>
        <taxon>Bacillati</taxon>
        <taxon>Bacillota</taxon>
        <taxon>Bacilli</taxon>
        <taxon>Lactobacillales</taxon>
        <taxon>Lactobacillaceae</taxon>
        <taxon>Schleiferilactobacillus</taxon>
    </lineage>
</organism>
<evidence type="ECO:0000256" key="5">
    <source>
        <dbReference type="SAM" id="Phobius"/>
    </source>
</evidence>
<dbReference type="EMBL" id="KI271595">
    <property type="protein sequence ID" value="ERL64611.1"/>
    <property type="molecule type" value="Genomic_DNA"/>
</dbReference>
<comment type="similarity">
    <text evidence="1">Belongs to the serine-aspartate repeat-containing protein (SDr) family.</text>
</comment>
<dbReference type="eggNOG" id="COG4932">
    <property type="taxonomic scope" value="Bacteria"/>
</dbReference>
<evidence type="ECO:0000256" key="4">
    <source>
        <dbReference type="SAM" id="MobiDB-lite"/>
    </source>
</evidence>
<dbReference type="InterPro" id="IPR041033">
    <property type="entry name" value="SpaA_PFL_dom_1"/>
</dbReference>
<dbReference type="PANTHER" id="PTHR36108:SF13">
    <property type="entry name" value="COLOSSIN-B-RELATED"/>
    <property type="match status" value="1"/>
</dbReference>
<dbReference type="InterPro" id="IPR013783">
    <property type="entry name" value="Ig-like_fold"/>
</dbReference>
<dbReference type="Pfam" id="PF17802">
    <property type="entry name" value="SpaA"/>
    <property type="match status" value="2"/>
</dbReference>
<accession>U4TIH4</accession>
<feature type="region of interest" description="Disordered" evidence="4">
    <location>
        <begin position="364"/>
        <end position="386"/>
    </location>
</feature>
<keyword evidence="3" id="KW-0732">Signal</keyword>
<feature type="domain" description="SpaA-like prealbumin fold" evidence="6">
    <location>
        <begin position="2036"/>
        <end position="2121"/>
    </location>
</feature>
<feature type="transmembrane region" description="Helical" evidence="5">
    <location>
        <begin position="2192"/>
        <end position="2214"/>
    </location>
</feature>
<keyword evidence="8" id="KW-1185">Reference proteome</keyword>
<feature type="region of interest" description="Disordered" evidence="4">
    <location>
        <begin position="2223"/>
        <end position="2242"/>
    </location>
</feature>
<keyword evidence="5" id="KW-0812">Transmembrane</keyword>
<keyword evidence="5" id="KW-0472">Membrane</keyword>
<evidence type="ECO:0000256" key="2">
    <source>
        <dbReference type="ARBA" id="ARBA00022525"/>
    </source>
</evidence>
<gene>
    <name evidence="7" type="ORF">L248_0795</name>
</gene>
<proteinExistence type="inferred from homology"/>
<evidence type="ECO:0000313" key="8">
    <source>
        <dbReference type="Proteomes" id="UP000030647"/>
    </source>
</evidence>
<evidence type="ECO:0000256" key="1">
    <source>
        <dbReference type="ARBA" id="ARBA00007257"/>
    </source>
</evidence>
<keyword evidence="2" id="KW-0964">Secreted</keyword>
<dbReference type="STRING" id="1231336.L248_0795"/>
<dbReference type="HOGENOM" id="CLU_230745_0_0_9"/>